<dbReference type="PROSITE" id="PS50931">
    <property type="entry name" value="HTH_LYSR"/>
    <property type="match status" value="1"/>
</dbReference>
<keyword evidence="2" id="KW-0805">Transcription regulation</keyword>
<reference evidence="6" key="1">
    <citation type="journal article" date="2015" name="Nature">
        <title>Complex archaea that bridge the gap between prokaryotes and eukaryotes.</title>
        <authorList>
            <person name="Spang A."/>
            <person name="Saw J.H."/>
            <person name="Jorgensen S.L."/>
            <person name="Zaremba-Niedzwiedzka K."/>
            <person name="Martijn J."/>
            <person name="Lind A.E."/>
            <person name="van Eijk R."/>
            <person name="Schleper C."/>
            <person name="Guy L."/>
            <person name="Ettema T.J."/>
        </authorList>
    </citation>
    <scope>NUCLEOTIDE SEQUENCE</scope>
</reference>
<comment type="caution">
    <text evidence="6">The sequence shown here is derived from an EMBL/GenBank/DDBJ whole genome shotgun (WGS) entry which is preliminary data.</text>
</comment>
<keyword evidence="3" id="KW-0238">DNA-binding</keyword>
<protein>
    <recommendedName>
        <fullName evidence="5">HTH lysR-type domain-containing protein</fullName>
    </recommendedName>
</protein>
<evidence type="ECO:0000256" key="3">
    <source>
        <dbReference type="ARBA" id="ARBA00023125"/>
    </source>
</evidence>
<evidence type="ECO:0000259" key="5">
    <source>
        <dbReference type="PROSITE" id="PS50931"/>
    </source>
</evidence>
<dbReference type="GO" id="GO:0000976">
    <property type="term" value="F:transcription cis-regulatory region binding"/>
    <property type="evidence" value="ECO:0007669"/>
    <property type="project" value="TreeGrafter"/>
</dbReference>
<dbReference type="PANTHER" id="PTHR30126:SF94">
    <property type="entry name" value="LYSR FAMILY TRANSCRIPTIONAL REGULATOR"/>
    <property type="match status" value="1"/>
</dbReference>
<name>A0A0F9RZX2_9ZZZZ</name>
<accession>A0A0F9RZX2</accession>
<evidence type="ECO:0000256" key="4">
    <source>
        <dbReference type="ARBA" id="ARBA00023163"/>
    </source>
</evidence>
<dbReference type="Gene3D" id="3.40.190.290">
    <property type="match status" value="1"/>
</dbReference>
<dbReference type="Pfam" id="PF00126">
    <property type="entry name" value="HTH_1"/>
    <property type="match status" value="1"/>
</dbReference>
<dbReference type="SUPFAM" id="SSF53850">
    <property type="entry name" value="Periplasmic binding protein-like II"/>
    <property type="match status" value="1"/>
</dbReference>
<keyword evidence="4" id="KW-0804">Transcription</keyword>
<dbReference type="InterPro" id="IPR036388">
    <property type="entry name" value="WH-like_DNA-bd_sf"/>
</dbReference>
<dbReference type="InterPro" id="IPR000847">
    <property type="entry name" value="LysR_HTH_N"/>
</dbReference>
<dbReference type="PRINTS" id="PR00039">
    <property type="entry name" value="HTHLYSR"/>
</dbReference>
<feature type="domain" description="HTH lysR-type" evidence="5">
    <location>
        <begin position="22"/>
        <end position="79"/>
    </location>
</feature>
<dbReference type="CDD" id="cd08420">
    <property type="entry name" value="PBP2_CysL_like"/>
    <property type="match status" value="1"/>
</dbReference>
<dbReference type="PANTHER" id="PTHR30126">
    <property type="entry name" value="HTH-TYPE TRANSCRIPTIONAL REGULATOR"/>
    <property type="match status" value="1"/>
</dbReference>
<evidence type="ECO:0000256" key="1">
    <source>
        <dbReference type="ARBA" id="ARBA00009437"/>
    </source>
</evidence>
<dbReference type="Pfam" id="PF03466">
    <property type="entry name" value="LysR_substrate"/>
    <property type="match status" value="1"/>
</dbReference>
<dbReference type="Gene3D" id="1.10.10.10">
    <property type="entry name" value="Winged helix-like DNA-binding domain superfamily/Winged helix DNA-binding domain"/>
    <property type="match status" value="1"/>
</dbReference>
<dbReference type="EMBL" id="LAZR01002403">
    <property type="protein sequence ID" value="KKN30466.1"/>
    <property type="molecule type" value="Genomic_DNA"/>
</dbReference>
<evidence type="ECO:0000313" key="6">
    <source>
        <dbReference type="EMBL" id="KKN30466.1"/>
    </source>
</evidence>
<dbReference type="AlphaFoldDB" id="A0A0F9RZX2"/>
<dbReference type="SUPFAM" id="SSF46785">
    <property type="entry name" value="Winged helix' DNA-binding domain"/>
    <property type="match status" value="1"/>
</dbReference>
<dbReference type="InterPro" id="IPR005119">
    <property type="entry name" value="LysR_subst-bd"/>
</dbReference>
<gene>
    <name evidence="6" type="ORF">LCGC14_0833710</name>
</gene>
<evidence type="ECO:0000256" key="2">
    <source>
        <dbReference type="ARBA" id="ARBA00023015"/>
    </source>
</evidence>
<dbReference type="GO" id="GO:0003700">
    <property type="term" value="F:DNA-binding transcription factor activity"/>
    <property type="evidence" value="ECO:0007669"/>
    <property type="project" value="InterPro"/>
</dbReference>
<organism evidence="6">
    <name type="scientific">marine sediment metagenome</name>
    <dbReference type="NCBI Taxonomy" id="412755"/>
    <lineage>
        <taxon>unclassified sequences</taxon>
        <taxon>metagenomes</taxon>
        <taxon>ecological metagenomes</taxon>
    </lineage>
</organism>
<comment type="similarity">
    <text evidence="1">Belongs to the LysR transcriptional regulatory family.</text>
</comment>
<sequence length="313" mass="35394">MKWDIHITLFGYIDLERFVMKYSFRQLEVFLAAAHFQNITRAAESLSMSQSAASSALKELENQFDIKLFDRVGKRLQLNELGRLYRPKVEAVLAQATELEQAFSKHSEVGALKVGATLTIGNYLAVGVMAQYMNTPTRPRVSLEVANTSTIARRVKDFELDIGLIEGELQSSELEVLPWRGDQLVVFCSPTHPLAEKKKISEEDLRDATWIMREQGSGTRQTFERGMHGLLPNLNVLLELEHTEAIKRSVEANLGIGCLSEVVLYDAFKRGSLVPLETPENRSFARQFYFILHKQKYRSAGIDAWIALCRALA</sequence>
<dbReference type="InterPro" id="IPR036390">
    <property type="entry name" value="WH_DNA-bd_sf"/>
</dbReference>
<proteinExistence type="inferred from homology"/>